<evidence type="ECO:0000313" key="2">
    <source>
        <dbReference type="EMBL" id="MBF4692381.1"/>
    </source>
</evidence>
<dbReference type="PANTHER" id="PTHR13887:SF41">
    <property type="entry name" value="THIOREDOXIN SUPERFAMILY PROTEIN"/>
    <property type="match status" value="1"/>
</dbReference>
<dbReference type="Pfam" id="PF01323">
    <property type="entry name" value="DSBA"/>
    <property type="match status" value="1"/>
</dbReference>
<dbReference type="Proteomes" id="UP000614200">
    <property type="component" value="Unassembled WGS sequence"/>
</dbReference>
<dbReference type="PANTHER" id="PTHR13887">
    <property type="entry name" value="GLUTATHIONE S-TRANSFERASE KAPPA"/>
    <property type="match status" value="1"/>
</dbReference>
<dbReference type="InterPro" id="IPR001853">
    <property type="entry name" value="DSBA-like_thioredoxin_dom"/>
</dbReference>
<dbReference type="RefSeq" id="WP_194700613.1">
    <property type="nucleotide sequence ID" value="NZ_JADKNH010000002.1"/>
</dbReference>
<name>A0ABR9ZPI5_9FIRM</name>
<dbReference type="CDD" id="cd03024">
    <property type="entry name" value="DsbA_FrnE"/>
    <property type="match status" value="1"/>
</dbReference>
<organism evidence="2 3">
    <name type="scientific">Fusibacter ferrireducens</name>
    <dbReference type="NCBI Taxonomy" id="2785058"/>
    <lineage>
        <taxon>Bacteria</taxon>
        <taxon>Bacillati</taxon>
        <taxon>Bacillota</taxon>
        <taxon>Clostridia</taxon>
        <taxon>Eubacteriales</taxon>
        <taxon>Eubacteriales Family XII. Incertae Sedis</taxon>
        <taxon>Fusibacter</taxon>
    </lineage>
</organism>
<evidence type="ECO:0000259" key="1">
    <source>
        <dbReference type="Pfam" id="PF01323"/>
    </source>
</evidence>
<keyword evidence="3" id="KW-1185">Reference proteome</keyword>
<feature type="domain" description="DSBA-like thioredoxin" evidence="1">
    <location>
        <begin position="3"/>
        <end position="204"/>
    </location>
</feature>
<dbReference type="SUPFAM" id="SSF52833">
    <property type="entry name" value="Thioredoxin-like"/>
    <property type="match status" value="1"/>
</dbReference>
<reference evidence="2 3" key="1">
    <citation type="submission" date="2020-11" db="EMBL/GenBank/DDBJ databases">
        <title>Fusibacter basophilias sp. nov.</title>
        <authorList>
            <person name="Qiu D."/>
        </authorList>
    </citation>
    <scope>NUCLEOTIDE SEQUENCE [LARGE SCALE GENOMIC DNA]</scope>
    <source>
        <strain evidence="2 3">Q10-2</strain>
    </source>
</reference>
<dbReference type="InterPro" id="IPR036249">
    <property type="entry name" value="Thioredoxin-like_sf"/>
</dbReference>
<sequence>MKIEVWSDYVCPFCYIGKRRLEEAIQQLDFKSEIEIEFKSFELDPNAPKSYDANIHELIAKKYGITVNQAKANNTQIAAQAKSMGLIYDFEAMKPTNTFDAHRLAHYANAEGTQDKFSERLLRAYFTEGKDLSSYEVLASLAKEVGLDYDQAMKILNSDQYRDAVRRDESDARRLNISGVPYFVINGKYAISGAQPTAVFLQSLKQIRTDEVRVESEISGTSNNESKGICIDGQCNI</sequence>
<accession>A0ABR9ZPI5</accession>
<gene>
    <name evidence="2" type="ORF">ISU02_04600</name>
</gene>
<comment type="caution">
    <text evidence="2">The sequence shown here is derived from an EMBL/GenBank/DDBJ whole genome shotgun (WGS) entry which is preliminary data.</text>
</comment>
<dbReference type="Gene3D" id="3.40.30.10">
    <property type="entry name" value="Glutaredoxin"/>
    <property type="match status" value="1"/>
</dbReference>
<dbReference type="EMBL" id="JADKNH010000002">
    <property type="protein sequence ID" value="MBF4692381.1"/>
    <property type="molecule type" value="Genomic_DNA"/>
</dbReference>
<protein>
    <submittedName>
        <fullName evidence="2">DsbA family oxidoreductase</fullName>
    </submittedName>
</protein>
<proteinExistence type="predicted"/>
<evidence type="ECO:0000313" key="3">
    <source>
        <dbReference type="Proteomes" id="UP000614200"/>
    </source>
</evidence>